<dbReference type="InterPro" id="IPR000801">
    <property type="entry name" value="Esterase-like"/>
</dbReference>
<dbReference type="EMBL" id="BMYP01000030">
    <property type="protein sequence ID" value="GHD79411.1"/>
    <property type="molecule type" value="Genomic_DNA"/>
</dbReference>
<gene>
    <name evidence="3" type="ORF">GCM10011419_22810</name>
</gene>
<dbReference type="PANTHER" id="PTHR40841:SF2">
    <property type="entry name" value="SIDEROPHORE-DEGRADING ESTERASE (EUROFUNG)"/>
    <property type="match status" value="1"/>
</dbReference>
<dbReference type="SUPFAM" id="SSF53474">
    <property type="entry name" value="alpha/beta-Hydrolases"/>
    <property type="match status" value="1"/>
</dbReference>
<evidence type="ECO:0000256" key="2">
    <source>
        <dbReference type="ARBA" id="ARBA00022801"/>
    </source>
</evidence>
<dbReference type="RefSeq" id="WP_189353785.1">
    <property type="nucleotide sequence ID" value="NZ_BMYP01000030.1"/>
</dbReference>
<sequence>MMYVVRLLGGCLLCLGLLPLAVAGPVLLDDASQFALHSQHTGQTYRIYLSVPVVPPPAGGYPVLYALDGDYNFAQFHRDNPREAGVFERLRQHGPAVPQPGVVVGIGYGRPFAQTLDLRAQDYTPPVTCQPCDKLSPHHGGADAFARFINEELKPEIARRLPVNPVRQSLFGHSYGGLFALYQLLRQPAAFQHYFAISPSLWFGERVLLSAPLPAMPAGEPRLVALWVGQSEQPATYAITADRTRQQRLQQNRMVDNAAAMMARLYGQPGVVTDYRVIADHDHGQMHGFAIDRVLDIAFSPVWQAGR</sequence>
<dbReference type="Proteomes" id="UP000662678">
    <property type="component" value="Unassembled WGS sequence"/>
</dbReference>
<dbReference type="Pfam" id="PF00756">
    <property type="entry name" value="Esterase"/>
    <property type="match status" value="1"/>
</dbReference>
<accession>A0ABQ3HCT0</accession>
<evidence type="ECO:0008006" key="5">
    <source>
        <dbReference type="Google" id="ProtNLM"/>
    </source>
</evidence>
<evidence type="ECO:0000256" key="1">
    <source>
        <dbReference type="ARBA" id="ARBA00005622"/>
    </source>
</evidence>
<proteinExistence type="inferred from homology"/>
<comment type="similarity">
    <text evidence="1">Belongs to the esterase D family.</text>
</comment>
<dbReference type="PANTHER" id="PTHR40841">
    <property type="entry name" value="SIDEROPHORE TRIACETYLFUSARININE C ESTERASE"/>
    <property type="match status" value="1"/>
</dbReference>
<keyword evidence="4" id="KW-1185">Reference proteome</keyword>
<dbReference type="InterPro" id="IPR029058">
    <property type="entry name" value="AB_hydrolase_fold"/>
</dbReference>
<reference evidence="4" key="1">
    <citation type="journal article" date="2019" name="Int. J. Syst. Evol. Microbiol.">
        <title>The Global Catalogue of Microorganisms (GCM) 10K type strain sequencing project: providing services to taxonomists for standard genome sequencing and annotation.</title>
        <authorList>
            <consortium name="The Broad Institute Genomics Platform"/>
            <consortium name="The Broad Institute Genome Sequencing Center for Infectious Disease"/>
            <person name="Wu L."/>
            <person name="Ma J."/>
        </authorList>
    </citation>
    <scope>NUCLEOTIDE SEQUENCE [LARGE SCALE GENOMIC DNA]</scope>
    <source>
        <strain evidence="4">KCTC 23713</strain>
    </source>
</reference>
<comment type="caution">
    <text evidence="3">The sequence shown here is derived from an EMBL/GenBank/DDBJ whole genome shotgun (WGS) entry which is preliminary data.</text>
</comment>
<keyword evidence="2" id="KW-0378">Hydrolase</keyword>
<evidence type="ECO:0000313" key="3">
    <source>
        <dbReference type="EMBL" id="GHD79411.1"/>
    </source>
</evidence>
<dbReference type="InterPro" id="IPR052558">
    <property type="entry name" value="Siderophore_Hydrolase_D"/>
</dbReference>
<organism evidence="3 4">
    <name type="scientific">Vogesella fluminis</name>
    <dbReference type="NCBI Taxonomy" id="1069161"/>
    <lineage>
        <taxon>Bacteria</taxon>
        <taxon>Pseudomonadati</taxon>
        <taxon>Pseudomonadota</taxon>
        <taxon>Betaproteobacteria</taxon>
        <taxon>Neisseriales</taxon>
        <taxon>Chromobacteriaceae</taxon>
        <taxon>Vogesella</taxon>
    </lineage>
</organism>
<dbReference type="Gene3D" id="3.40.50.1820">
    <property type="entry name" value="alpha/beta hydrolase"/>
    <property type="match status" value="1"/>
</dbReference>
<evidence type="ECO:0000313" key="4">
    <source>
        <dbReference type="Proteomes" id="UP000662678"/>
    </source>
</evidence>
<protein>
    <recommendedName>
        <fullName evidence="5">Alpha/beta hydrolase</fullName>
    </recommendedName>
</protein>
<name>A0ABQ3HCT0_9NEIS</name>